<dbReference type="EMBL" id="SPSG01003714">
    <property type="protein sequence ID" value="TFU54864.1"/>
    <property type="molecule type" value="Genomic_DNA"/>
</dbReference>
<dbReference type="RefSeq" id="WP_212563132.1">
    <property type="nucleotide sequence ID" value="NZ_SPSG02000032.1"/>
</dbReference>
<name>A0A9X8VDA0_SERMA</name>
<accession>A0A9X8VDA0</accession>
<dbReference type="AlphaFoldDB" id="A0A9X8VDA0"/>
<comment type="caution">
    <text evidence="1">The sequence shown here is derived from an EMBL/GenBank/DDBJ whole genome shotgun (WGS) entry which is preliminary data.</text>
</comment>
<reference evidence="1" key="1">
    <citation type="submission" date="2019-03" db="EMBL/GenBank/DDBJ databases">
        <title>Serratia marcescens strain N2 draft genome.</title>
        <authorList>
            <person name="Yassin A."/>
            <person name="El-Kenawy N."/>
            <person name="Youssef N.H."/>
        </authorList>
    </citation>
    <scope>NUCLEOTIDE SEQUENCE [LARGE SCALE GENOMIC DNA]</scope>
    <source>
        <strain evidence="1">N2</strain>
    </source>
</reference>
<sequence>MLSSVKQPIPRRALSADELALIEEIKTKELEILDLHSRVVNLIGRQDGMLDAEECIRKNSQGMAYFCPPKVEEAALKRHEFAEPRVWAQGAKIDIQKGIMALIRAVEQPVNY</sequence>
<gene>
    <name evidence="1" type="ORF">E0L31_26890</name>
</gene>
<evidence type="ECO:0000313" key="1">
    <source>
        <dbReference type="EMBL" id="TFU54864.1"/>
    </source>
</evidence>
<protein>
    <submittedName>
        <fullName evidence="1">Uncharacterized protein</fullName>
    </submittedName>
</protein>
<proteinExistence type="predicted"/>
<organism evidence="1">
    <name type="scientific">Serratia marcescens</name>
    <dbReference type="NCBI Taxonomy" id="615"/>
    <lineage>
        <taxon>Bacteria</taxon>
        <taxon>Pseudomonadati</taxon>
        <taxon>Pseudomonadota</taxon>
        <taxon>Gammaproteobacteria</taxon>
        <taxon>Enterobacterales</taxon>
        <taxon>Yersiniaceae</taxon>
        <taxon>Serratia</taxon>
    </lineage>
</organism>